<evidence type="ECO:0000256" key="3">
    <source>
        <dbReference type="ARBA" id="ARBA00023125"/>
    </source>
</evidence>
<dbReference type="Pfam" id="PF03106">
    <property type="entry name" value="WRKY"/>
    <property type="match status" value="1"/>
</dbReference>
<dbReference type="SMART" id="SM00774">
    <property type="entry name" value="WRKY"/>
    <property type="match status" value="1"/>
</dbReference>
<evidence type="ECO:0000256" key="4">
    <source>
        <dbReference type="ARBA" id="ARBA00023163"/>
    </source>
</evidence>
<comment type="caution">
    <text evidence="7">The sequence shown here is derived from an EMBL/GenBank/DDBJ whole genome shotgun (WGS) entry which is preliminary data.</text>
</comment>
<evidence type="ECO:0000259" key="6">
    <source>
        <dbReference type="PROSITE" id="PS50811"/>
    </source>
</evidence>
<dbReference type="InterPro" id="IPR044810">
    <property type="entry name" value="WRKY_plant"/>
</dbReference>
<keyword evidence="8" id="KW-1185">Reference proteome</keyword>
<feature type="domain" description="WRKY" evidence="6">
    <location>
        <begin position="86"/>
        <end position="143"/>
    </location>
</feature>
<dbReference type="PROSITE" id="PS50811">
    <property type="entry name" value="WRKY"/>
    <property type="match status" value="1"/>
</dbReference>
<dbReference type="OrthoDB" id="2021064at2759"/>
<name>A0A9Q0C3J5_9POAL</name>
<dbReference type="GO" id="GO:0043565">
    <property type="term" value="F:sequence-specific DNA binding"/>
    <property type="evidence" value="ECO:0007669"/>
    <property type="project" value="InterPro"/>
</dbReference>
<dbReference type="AlphaFoldDB" id="A0A9Q0C3J5"/>
<dbReference type="SUPFAM" id="SSF118290">
    <property type="entry name" value="WRKY DNA-binding domain"/>
    <property type="match status" value="1"/>
</dbReference>
<keyword evidence="3" id="KW-0238">DNA-binding</keyword>
<dbReference type="GO" id="GO:0005634">
    <property type="term" value="C:nucleus"/>
    <property type="evidence" value="ECO:0007669"/>
    <property type="project" value="UniProtKB-SubCell"/>
</dbReference>
<gene>
    <name evidence="7" type="ORF">LUZ63_018025</name>
</gene>
<proteinExistence type="predicted"/>
<evidence type="ECO:0000256" key="2">
    <source>
        <dbReference type="ARBA" id="ARBA00023015"/>
    </source>
</evidence>
<dbReference type="InterPro" id="IPR036576">
    <property type="entry name" value="WRKY_dom_sf"/>
</dbReference>
<accession>A0A9Q0C3J5</accession>
<protein>
    <recommendedName>
        <fullName evidence="6">WRKY domain-containing protein</fullName>
    </recommendedName>
</protein>
<evidence type="ECO:0000256" key="1">
    <source>
        <dbReference type="ARBA" id="ARBA00004123"/>
    </source>
</evidence>
<dbReference type="PANTHER" id="PTHR31282">
    <property type="entry name" value="WRKY TRANSCRIPTION FACTOR 21-RELATED"/>
    <property type="match status" value="1"/>
</dbReference>
<sequence>MENLEEVINVLKRGHNSALRLDTLVQGGNALLVQEIMCSLSKAIASLEKAPVKDKKRKLQTAKQGSDKRRNIDAKSYTKVVRENPEDTYIWRKYGQKEIQGLKYPRCYYRCTNKFDLNCQATKQVQQCEEDPSKYEILYIGRHTCTEFYNNQETENSAFVIDFSSNPAARNLQSFPFSDTSSVKSVESEVAQAEVVPSKIMTLQNTTALPDSTWHVPLMDDYMTSPSIQSSSGSAATTVDIDEGFLQFDEYPIDQFDQFLTTINTSGIWNDFT</sequence>
<organism evidence="7 8">
    <name type="scientific">Rhynchospora breviuscula</name>
    <dbReference type="NCBI Taxonomy" id="2022672"/>
    <lineage>
        <taxon>Eukaryota</taxon>
        <taxon>Viridiplantae</taxon>
        <taxon>Streptophyta</taxon>
        <taxon>Embryophyta</taxon>
        <taxon>Tracheophyta</taxon>
        <taxon>Spermatophyta</taxon>
        <taxon>Magnoliopsida</taxon>
        <taxon>Liliopsida</taxon>
        <taxon>Poales</taxon>
        <taxon>Cyperaceae</taxon>
        <taxon>Cyperoideae</taxon>
        <taxon>Rhynchosporeae</taxon>
        <taxon>Rhynchospora</taxon>
    </lineage>
</organism>
<comment type="subcellular location">
    <subcellularLocation>
        <location evidence="1">Nucleus</location>
    </subcellularLocation>
</comment>
<dbReference type="GO" id="GO:0003700">
    <property type="term" value="F:DNA-binding transcription factor activity"/>
    <property type="evidence" value="ECO:0007669"/>
    <property type="project" value="InterPro"/>
</dbReference>
<evidence type="ECO:0000313" key="7">
    <source>
        <dbReference type="EMBL" id="KAJ1686635.1"/>
    </source>
</evidence>
<dbReference type="Gene3D" id="2.20.25.80">
    <property type="entry name" value="WRKY domain"/>
    <property type="match status" value="1"/>
</dbReference>
<keyword evidence="2" id="KW-0805">Transcription regulation</keyword>
<dbReference type="EMBL" id="JAMQYH010000005">
    <property type="protein sequence ID" value="KAJ1686635.1"/>
    <property type="molecule type" value="Genomic_DNA"/>
</dbReference>
<evidence type="ECO:0000256" key="5">
    <source>
        <dbReference type="ARBA" id="ARBA00023242"/>
    </source>
</evidence>
<dbReference type="InterPro" id="IPR003657">
    <property type="entry name" value="WRKY_dom"/>
</dbReference>
<keyword evidence="4" id="KW-0804">Transcription</keyword>
<dbReference type="Proteomes" id="UP001151287">
    <property type="component" value="Unassembled WGS sequence"/>
</dbReference>
<keyword evidence="5" id="KW-0539">Nucleus</keyword>
<evidence type="ECO:0000313" key="8">
    <source>
        <dbReference type="Proteomes" id="UP001151287"/>
    </source>
</evidence>
<reference evidence="7" key="1">
    <citation type="journal article" date="2022" name="Cell">
        <title>Repeat-based holocentromeres influence genome architecture and karyotype evolution.</title>
        <authorList>
            <person name="Hofstatter P.G."/>
            <person name="Thangavel G."/>
            <person name="Lux T."/>
            <person name="Neumann P."/>
            <person name="Vondrak T."/>
            <person name="Novak P."/>
            <person name="Zhang M."/>
            <person name="Costa L."/>
            <person name="Castellani M."/>
            <person name="Scott A."/>
            <person name="Toegelov H."/>
            <person name="Fuchs J."/>
            <person name="Mata-Sucre Y."/>
            <person name="Dias Y."/>
            <person name="Vanzela A.L.L."/>
            <person name="Huettel B."/>
            <person name="Almeida C.C.S."/>
            <person name="Simkova H."/>
            <person name="Souza G."/>
            <person name="Pedrosa-Harand A."/>
            <person name="Macas J."/>
            <person name="Mayer K.F.X."/>
            <person name="Houben A."/>
            <person name="Marques A."/>
        </authorList>
    </citation>
    <scope>NUCLEOTIDE SEQUENCE</scope>
    <source>
        <strain evidence="7">RhyBre1mFocal</strain>
    </source>
</reference>